<evidence type="ECO:0000313" key="2">
    <source>
        <dbReference type="Proteomes" id="UP000692954"/>
    </source>
</evidence>
<proteinExistence type="predicted"/>
<gene>
    <name evidence="1" type="ORF">PSON_ATCC_30995.1.T0300276</name>
</gene>
<evidence type="ECO:0000313" key="1">
    <source>
        <dbReference type="EMBL" id="CAD8073348.1"/>
    </source>
</evidence>
<organism evidence="1 2">
    <name type="scientific">Paramecium sonneborni</name>
    <dbReference type="NCBI Taxonomy" id="65129"/>
    <lineage>
        <taxon>Eukaryota</taxon>
        <taxon>Sar</taxon>
        <taxon>Alveolata</taxon>
        <taxon>Ciliophora</taxon>
        <taxon>Intramacronucleata</taxon>
        <taxon>Oligohymenophorea</taxon>
        <taxon>Peniculida</taxon>
        <taxon>Parameciidae</taxon>
        <taxon>Paramecium</taxon>
    </lineage>
</organism>
<protein>
    <submittedName>
        <fullName evidence="1">Uncharacterized protein</fullName>
    </submittedName>
</protein>
<reference evidence="1" key="1">
    <citation type="submission" date="2021-01" db="EMBL/GenBank/DDBJ databases">
        <authorList>
            <consortium name="Genoscope - CEA"/>
            <person name="William W."/>
        </authorList>
    </citation>
    <scope>NUCLEOTIDE SEQUENCE</scope>
</reference>
<name>A0A8S1LX30_9CILI</name>
<dbReference type="Proteomes" id="UP000692954">
    <property type="component" value="Unassembled WGS sequence"/>
</dbReference>
<dbReference type="AlphaFoldDB" id="A0A8S1LX30"/>
<sequence length="204" mass="24507">MQNSRKGKPKNCQYMDTDEIIWMKNQKCLELDNLLNQGTYNFSYIPRQGEMNQQDRNKQAQLMKSLQRFGWQISSSSSIVLFKKKLVDLMKERSNELYDRYLKIISDNNVEELQDIYEQMDEEFVKELLQIWENMHRENELAQTWLYNIQPENCSLVVKNAYLNSVKKRNAHLSIQTFEQYVASQDAQEYVINIIRQFQNVLRQ</sequence>
<comment type="caution">
    <text evidence="1">The sequence shown here is derived from an EMBL/GenBank/DDBJ whole genome shotgun (WGS) entry which is preliminary data.</text>
</comment>
<keyword evidence="2" id="KW-1185">Reference proteome</keyword>
<accession>A0A8S1LX30</accession>
<dbReference type="EMBL" id="CAJJDN010000030">
    <property type="protein sequence ID" value="CAD8073348.1"/>
    <property type="molecule type" value="Genomic_DNA"/>
</dbReference>